<dbReference type="PROSITE" id="PS00913">
    <property type="entry name" value="ADH_IRON_1"/>
    <property type="match status" value="1"/>
</dbReference>
<dbReference type="GO" id="GO:0004022">
    <property type="term" value="F:alcohol dehydrogenase (NAD+) activity"/>
    <property type="evidence" value="ECO:0007669"/>
    <property type="project" value="TreeGrafter"/>
</dbReference>
<dbReference type="Pfam" id="PF00465">
    <property type="entry name" value="Fe-ADH"/>
    <property type="match status" value="1"/>
</dbReference>
<keyword evidence="5" id="KW-0732">Signal</keyword>
<reference evidence="8 9" key="1">
    <citation type="submission" date="2012-07" db="EMBL/GenBank/DDBJ databases">
        <title>Draft genome sequence of Desulfovibrio magneticus str. Maddingley MBC34 obtained from a metagenomic sequence of a methanogenic enrichment isolated from coal-seam formation water in Victoria, Australia.</title>
        <authorList>
            <person name="Greenfield P."/>
            <person name="Hendry P."/>
            <person name="Li D."/>
            <person name="Rosewarne C.P."/>
            <person name="Tran-Dinh N."/>
            <person name="Elbourne L.D.H."/>
            <person name="Paulsen I.T."/>
            <person name="Midgley D.J."/>
        </authorList>
    </citation>
    <scope>NUCLEOTIDE SEQUENCE [LARGE SCALE GENOMIC DNA]</scope>
    <source>
        <strain evidence="9">Maddingley MBC34</strain>
    </source>
</reference>
<evidence type="ECO:0000256" key="5">
    <source>
        <dbReference type="SAM" id="SignalP"/>
    </source>
</evidence>
<dbReference type="Gene3D" id="3.40.50.1970">
    <property type="match status" value="1"/>
</dbReference>
<dbReference type="CDD" id="cd08183">
    <property type="entry name" value="Fe-ADH-like"/>
    <property type="match status" value="1"/>
</dbReference>
<dbReference type="InterPro" id="IPR001670">
    <property type="entry name" value="ADH_Fe/GldA"/>
</dbReference>
<dbReference type="InterPro" id="IPR039697">
    <property type="entry name" value="Alcohol_dehydrogenase_Fe"/>
</dbReference>
<dbReference type="InterPro" id="IPR018211">
    <property type="entry name" value="ADH_Fe_CS"/>
</dbReference>
<dbReference type="Gene3D" id="1.20.1090.10">
    <property type="entry name" value="Dehydroquinate synthase-like - alpha domain"/>
    <property type="match status" value="1"/>
</dbReference>
<evidence type="ECO:0000256" key="1">
    <source>
        <dbReference type="ARBA" id="ARBA00001962"/>
    </source>
</evidence>
<evidence type="ECO:0000256" key="2">
    <source>
        <dbReference type="ARBA" id="ARBA00007358"/>
    </source>
</evidence>
<evidence type="ECO:0000313" key="8">
    <source>
        <dbReference type="EMBL" id="EKO41101.1"/>
    </source>
</evidence>
<dbReference type="SUPFAM" id="SSF56796">
    <property type="entry name" value="Dehydroquinate synthase-like"/>
    <property type="match status" value="1"/>
</dbReference>
<evidence type="ECO:0000256" key="3">
    <source>
        <dbReference type="ARBA" id="ARBA00023002"/>
    </source>
</evidence>
<protein>
    <submittedName>
        <fullName evidence="8">Alcohol dehydrogenase, class IV</fullName>
    </submittedName>
</protein>
<evidence type="ECO:0000259" key="7">
    <source>
        <dbReference type="Pfam" id="PF25137"/>
    </source>
</evidence>
<comment type="caution">
    <text evidence="8">The sequence shown here is derived from an EMBL/GenBank/DDBJ whole genome shotgun (WGS) entry which is preliminary data.</text>
</comment>
<dbReference type="PANTHER" id="PTHR11496">
    <property type="entry name" value="ALCOHOL DEHYDROGENASE"/>
    <property type="match status" value="1"/>
</dbReference>
<evidence type="ECO:0000313" key="9">
    <source>
        <dbReference type="Proteomes" id="UP000006272"/>
    </source>
</evidence>
<evidence type="ECO:0000256" key="4">
    <source>
        <dbReference type="ARBA" id="ARBA00023027"/>
    </source>
</evidence>
<dbReference type="FunFam" id="3.40.50.1970:FF:000003">
    <property type="entry name" value="Alcohol dehydrogenase, iron-containing"/>
    <property type="match status" value="1"/>
</dbReference>
<feature type="domain" description="Alcohol dehydrogenase iron-type/glycerol dehydrogenase GldA" evidence="6">
    <location>
        <begin position="77"/>
        <end position="244"/>
    </location>
</feature>
<dbReference type="InterPro" id="IPR056798">
    <property type="entry name" value="ADH_Fe_C"/>
</dbReference>
<accession>K6GW09</accession>
<keyword evidence="4" id="KW-0520">NAD</keyword>
<dbReference type="Proteomes" id="UP000006272">
    <property type="component" value="Unassembled WGS sequence"/>
</dbReference>
<feature type="signal peptide" evidence="5">
    <location>
        <begin position="1"/>
        <end position="27"/>
    </location>
</feature>
<dbReference type="GO" id="GO:0046872">
    <property type="term" value="F:metal ion binding"/>
    <property type="evidence" value="ECO:0007669"/>
    <property type="project" value="InterPro"/>
</dbReference>
<proteinExistence type="inferred from homology"/>
<comment type="similarity">
    <text evidence="2">Belongs to the iron-containing alcohol dehydrogenase family.</text>
</comment>
<organism evidence="8 9">
    <name type="scientific">Solidesulfovibrio magneticus str. Maddingley MBC34</name>
    <dbReference type="NCBI Taxonomy" id="1206767"/>
    <lineage>
        <taxon>Bacteria</taxon>
        <taxon>Pseudomonadati</taxon>
        <taxon>Thermodesulfobacteriota</taxon>
        <taxon>Desulfovibrionia</taxon>
        <taxon>Desulfovibrionales</taxon>
        <taxon>Desulfovibrionaceae</taxon>
        <taxon>Solidesulfovibrio</taxon>
    </lineage>
</organism>
<sequence length="454" mass="45750">MIPPGRRRPLTSLFAAFFGAGSTLPRAAPKFCPVTLPGSLGTPRLTRPGGSFFCGQGVAWTEGRGHSGAMNFEFAAPAKMVFGPGQAARLPSLVAPLGKRVLLVVGASPGRHAGLVQAFEAAGLGVTVFSVAGEPSVDVAKAGVALCRQAGCEVVVSVGGGGAIDAAKAVAALATNPGDPYDYLEVVGAGRPITQRPLPHVAVPTTAGTGAEATANAVLTAPAERVKVSLRSVMMLPTVALVDPELTVTMPPAVTAATGLDALTQLLESFVSIKANPMTDALCRDGLRLAARCLAAAYDDGADMAAREGMALASLYGGLALANAKLGAVHGFAAPIGGLFAAPHGQVCASLLPAVVAVNIAALRQRDPGSGRLAAYAEAAAILTGQAQASPEDGAVWLEALCRRLGAPTLTDLGLTHADIPMVVEKAARASSMQGNPLVLTTAELTAILERSLG</sequence>
<feature type="domain" description="Fe-containing alcohol dehydrogenase-like C-terminal" evidence="7">
    <location>
        <begin position="255"/>
        <end position="452"/>
    </location>
</feature>
<dbReference type="PATRIC" id="fig|1206767.3.peg.135"/>
<feature type="chain" id="PRO_5003895120" evidence="5">
    <location>
        <begin position="28"/>
        <end position="454"/>
    </location>
</feature>
<name>K6GW09_9BACT</name>
<dbReference type="Pfam" id="PF25137">
    <property type="entry name" value="ADH_Fe_C"/>
    <property type="match status" value="1"/>
</dbReference>
<dbReference type="AlphaFoldDB" id="K6GW09"/>
<gene>
    <name evidence="8" type="ORF">B193_0151</name>
</gene>
<keyword evidence="3" id="KW-0560">Oxidoreductase</keyword>
<dbReference type="PANTHER" id="PTHR11496:SF102">
    <property type="entry name" value="ALCOHOL DEHYDROGENASE 4"/>
    <property type="match status" value="1"/>
</dbReference>
<evidence type="ECO:0000259" key="6">
    <source>
        <dbReference type="Pfam" id="PF00465"/>
    </source>
</evidence>
<dbReference type="EMBL" id="ALAO01000022">
    <property type="protein sequence ID" value="EKO41101.1"/>
    <property type="molecule type" value="Genomic_DNA"/>
</dbReference>
<comment type="cofactor">
    <cofactor evidence="1">
        <name>Fe cation</name>
        <dbReference type="ChEBI" id="CHEBI:24875"/>
    </cofactor>
</comment>